<name>A0A6I9Q7A8_9TELE</name>
<organism evidence="1 2">
    <name type="scientific">Notothenia coriiceps</name>
    <name type="common">black rockcod</name>
    <dbReference type="NCBI Taxonomy" id="8208"/>
    <lineage>
        <taxon>Eukaryota</taxon>
        <taxon>Metazoa</taxon>
        <taxon>Chordata</taxon>
        <taxon>Craniata</taxon>
        <taxon>Vertebrata</taxon>
        <taxon>Euteleostomi</taxon>
        <taxon>Actinopterygii</taxon>
        <taxon>Neopterygii</taxon>
        <taxon>Teleostei</taxon>
        <taxon>Neoteleostei</taxon>
        <taxon>Acanthomorphata</taxon>
        <taxon>Eupercaria</taxon>
        <taxon>Perciformes</taxon>
        <taxon>Notothenioidei</taxon>
        <taxon>Nototheniidae</taxon>
        <taxon>Notothenia</taxon>
    </lineage>
</organism>
<dbReference type="KEGG" id="ncc:104968216"/>
<keyword evidence="1" id="KW-1185">Reference proteome</keyword>
<evidence type="ECO:0000313" key="1">
    <source>
        <dbReference type="Proteomes" id="UP000504611"/>
    </source>
</evidence>
<proteinExistence type="predicted"/>
<reference evidence="2" key="1">
    <citation type="submission" date="2025-08" db="UniProtKB">
        <authorList>
            <consortium name="RefSeq"/>
        </authorList>
    </citation>
    <scope>IDENTIFICATION</scope>
    <source>
        <tissue evidence="2">Muscle</tissue>
    </source>
</reference>
<dbReference type="AlphaFoldDB" id="A0A6I9Q7A8"/>
<evidence type="ECO:0000313" key="2">
    <source>
        <dbReference type="RefSeq" id="XP_010796095.1"/>
    </source>
</evidence>
<accession>A0A6I9Q7A8</accession>
<protein>
    <submittedName>
        <fullName evidence="2">tRNA-dihydrouridine(16/17) synthase [NAD(P)(+)]-like</fullName>
    </submittedName>
</protein>
<dbReference type="GeneID" id="104968216"/>
<gene>
    <name evidence="2" type="primary">LOC104968216</name>
</gene>
<dbReference type="OrthoDB" id="272303at2759"/>
<dbReference type="Proteomes" id="UP000504611">
    <property type="component" value="Unplaced"/>
</dbReference>
<sequence>MAKMKTVESLADVSKQLKLRCQEEIANGNGGEEKKSSLPFPHWICQPYIRPVPLGQVVSDNSCASSALADGRTRTTGEQER</sequence>
<dbReference type="RefSeq" id="XP_010796095.1">
    <property type="nucleotide sequence ID" value="XM_010797793.1"/>
</dbReference>